<organism evidence="1 2">
    <name type="scientific">Tieghemiomyces parasiticus</name>
    <dbReference type="NCBI Taxonomy" id="78921"/>
    <lineage>
        <taxon>Eukaryota</taxon>
        <taxon>Fungi</taxon>
        <taxon>Fungi incertae sedis</taxon>
        <taxon>Zoopagomycota</taxon>
        <taxon>Kickxellomycotina</taxon>
        <taxon>Dimargaritomycetes</taxon>
        <taxon>Dimargaritales</taxon>
        <taxon>Dimargaritaceae</taxon>
        <taxon>Tieghemiomyces</taxon>
    </lineage>
</organism>
<dbReference type="AlphaFoldDB" id="A0A9W7ZXB4"/>
<protein>
    <recommendedName>
        <fullName evidence="3">Chorismate lyase</fullName>
    </recommendedName>
</protein>
<dbReference type="InterPro" id="IPR028978">
    <property type="entry name" value="Chorismate_lyase_/UTRA_dom_sf"/>
</dbReference>
<dbReference type="SUPFAM" id="SSF64288">
    <property type="entry name" value="Chorismate lyase-like"/>
    <property type="match status" value="1"/>
</dbReference>
<dbReference type="EMBL" id="JANBPT010000645">
    <property type="protein sequence ID" value="KAJ1915175.1"/>
    <property type="molecule type" value="Genomic_DNA"/>
</dbReference>
<reference evidence="1" key="1">
    <citation type="submission" date="2022-07" db="EMBL/GenBank/DDBJ databases">
        <title>Phylogenomic reconstructions and comparative analyses of Kickxellomycotina fungi.</title>
        <authorList>
            <person name="Reynolds N.K."/>
            <person name="Stajich J.E."/>
            <person name="Barry K."/>
            <person name="Grigoriev I.V."/>
            <person name="Crous P."/>
            <person name="Smith M.E."/>
        </authorList>
    </citation>
    <scope>NUCLEOTIDE SEQUENCE</scope>
    <source>
        <strain evidence="1">RSA 861</strain>
    </source>
</reference>
<sequence>MTVTHISAPVNRSTADPPAATALTLPAAQGDGTVRNGTVCLLPDLIGITPWQRVLLWANGNVQRILSAYHNQPLRIHVLRNDRVLERAKWHLETHQPDANALLLDREVQLLIGDRSMCRAQSKVAISDASYERLFIEEGVGIGQLFHYSKVVPDFHLVRIGHHPDGSFWRLYTLSVPGVHFEIHEHFSADVFQLDTADGRAGKSAVTPNSDTI</sequence>
<comment type="caution">
    <text evidence="1">The sequence shown here is derived from an EMBL/GenBank/DDBJ whole genome shotgun (WGS) entry which is preliminary data.</text>
</comment>
<evidence type="ECO:0000313" key="2">
    <source>
        <dbReference type="Proteomes" id="UP001150569"/>
    </source>
</evidence>
<accession>A0A9W7ZXB4</accession>
<proteinExistence type="predicted"/>
<evidence type="ECO:0008006" key="3">
    <source>
        <dbReference type="Google" id="ProtNLM"/>
    </source>
</evidence>
<dbReference type="Gene3D" id="3.40.1410.10">
    <property type="entry name" value="Chorismate lyase-like"/>
    <property type="match status" value="1"/>
</dbReference>
<gene>
    <name evidence="1" type="ORF">IWQ60_008544</name>
</gene>
<keyword evidence="2" id="KW-1185">Reference proteome</keyword>
<name>A0A9W7ZXB4_9FUNG</name>
<dbReference type="Proteomes" id="UP001150569">
    <property type="component" value="Unassembled WGS sequence"/>
</dbReference>
<dbReference type="OrthoDB" id="5673at2759"/>
<evidence type="ECO:0000313" key="1">
    <source>
        <dbReference type="EMBL" id="KAJ1915175.1"/>
    </source>
</evidence>